<reference evidence="18" key="1">
    <citation type="submission" date="2016-10" db="EMBL/GenBank/DDBJ databases">
        <authorList>
            <person name="Varghese N."/>
            <person name="Submissions S."/>
        </authorList>
    </citation>
    <scope>NUCLEOTIDE SEQUENCE [LARGE SCALE GENOMIC DNA]</scope>
    <source>
        <strain evidence="18">DSM 8987</strain>
    </source>
</reference>
<comment type="subunit">
    <text evidence="12">Monomer.</text>
</comment>
<feature type="short sequence motif" description="'HIGH' region" evidence="12">
    <location>
        <begin position="57"/>
        <end position="67"/>
    </location>
</feature>
<dbReference type="HAMAP" id="MF_02002">
    <property type="entry name" value="Ile_tRNA_synth_type1"/>
    <property type="match status" value="1"/>
</dbReference>
<feature type="binding site" evidence="12">
    <location>
        <position position="606"/>
    </location>
    <ligand>
        <name>ATP</name>
        <dbReference type="ChEBI" id="CHEBI:30616"/>
    </ligand>
</feature>
<dbReference type="CDD" id="cd00818">
    <property type="entry name" value="IleRS_core"/>
    <property type="match status" value="1"/>
</dbReference>
<dbReference type="GO" id="GO:0006428">
    <property type="term" value="P:isoleucyl-tRNA aminoacylation"/>
    <property type="evidence" value="ECO:0007669"/>
    <property type="project" value="UniProtKB-UniRule"/>
</dbReference>
<dbReference type="FunFam" id="1.10.730.20:FF:000001">
    <property type="entry name" value="Isoleucine--tRNA ligase"/>
    <property type="match status" value="1"/>
</dbReference>
<feature type="binding site" evidence="12">
    <location>
        <position position="917"/>
    </location>
    <ligand>
        <name>Zn(2+)</name>
        <dbReference type="ChEBI" id="CHEBI:29105"/>
    </ligand>
</feature>
<feature type="domain" description="Methionyl/Valyl/Leucyl/Isoleucyl-tRNA synthetase anticodon-binding" evidence="16">
    <location>
        <begin position="686"/>
        <end position="839"/>
    </location>
</feature>
<keyword evidence="6 12" id="KW-0862">Zinc</keyword>
<keyword evidence="5 12" id="KW-0547">Nucleotide-binding</keyword>
<evidence type="ECO:0000256" key="4">
    <source>
        <dbReference type="ARBA" id="ARBA00022723"/>
    </source>
</evidence>
<dbReference type="InterPro" id="IPR023585">
    <property type="entry name" value="Ile-tRNA-ligase_type1"/>
</dbReference>
<protein>
    <recommendedName>
        <fullName evidence="12">Isoleucine--tRNA ligase</fullName>
        <ecNumber evidence="12">6.1.1.5</ecNumber>
    </recommendedName>
    <alternativeName>
        <fullName evidence="12">Isoleucyl-tRNA synthetase</fullName>
        <shortName evidence="12">IleRS</shortName>
    </alternativeName>
</protein>
<evidence type="ECO:0000256" key="2">
    <source>
        <dbReference type="ARBA" id="ARBA00022490"/>
    </source>
</evidence>
<feature type="binding site" evidence="12">
    <location>
        <position position="897"/>
    </location>
    <ligand>
        <name>Zn(2+)</name>
        <dbReference type="ChEBI" id="CHEBI:29105"/>
    </ligand>
</feature>
<dbReference type="InterPro" id="IPR002301">
    <property type="entry name" value="Ile-tRNA-ligase"/>
</dbReference>
<keyword evidence="8 12" id="KW-0648">Protein biosynthesis</keyword>
<dbReference type="SUPFAM" id="SSF52374">
    <property type="entry name" value="Nucleotidylyl transferase"/>
    <property type="match status" value="1"/>
</dbReference>
<evidence type="ECO:0000256" key="1">
    <source>
        <dbReference type="ARBA" id="ARBA00006887"/>
    </source>
</evidence>
<dbReference type="GO" id="GO:0005524">
    <property type="term" value="F:ATP binding"/>
    <property type="evidence" value="ECO:0007669"/>
    <property type="project" value="UniProtKB-UniRule"/>
</dbReference>
<proteinExistence type="inferred from homology"/>
<feature type="domain" description="Zinc finger FPG/IleRS-type" evidence="15">
    <location>
        <begin position="894"/>
        <end position="921"/>
    </location>
</feature>
<feature type="compositionally biased region" description="Polar residues" evidence="13">
    <location>
        <begin position="1"/>
        <end position="11"/>
    </location>
</feature>
<organism evidence="17 18">
    <name type="scientific">Desulfuromonas thiophila</name>
    <dbReference type="NCBI Taxonomy" id="57664"/>
    <lineage>
        <taxon>Bacteria</taxon>
        <taxon>Pseudomonadati</taxon>
        <taxon>Thermodesulfobacteriota</taxon>
        <taxon>Desulfuromonadia</taxon>
        <taxon>Desulfuromonadales</taxon>
        <taxon>Desulfuromonadaceae</taxon>
        <taxon>Desulfuromonas</taxon>
    </lineage>
</organism>
<name>A0A1G6ZRY5_9BACT</name>
<evidence type="ECO:0000256" key="10">
    <source>
        <dbReference type="ARBA" id="ARBA00025217"/>
    </source>
</evidence>
<feature type="binding site" evidence="12">
    <location>
        <position position="920"/>
    </location>
    <ligand>
        <name>Zn(2+)</name>
        <dbReference type="ChEBI" id="CHEBI:29105"/>
    </ligand>
</feature>
<dbReference type="GO" id="GO:0005829">
    <property type="term" value="C:cytosol"/>
    <property type="evidence" value="ECO:0007669"/>
    <property type="project" value="TreeGrafter"/>
</dbReference>
<dbReference type="RefSeq" id="WP_092076638.1">
    <property type="nucleotide sequence ID" value="NZ_FNAQ01000003.1"/>
</dbReference>
<dbReference type="PANTHER" id="PTHR42765:SF1">
    <property type="entry name" value="ISOLEUCINE--TRNA LIGASE, MITOCHONDRIAL"/>
    <property type="match status" value="1"/>
</dbReference>
<keyword evidence="3 12" id="KW-0436">Ligase</keyword>
<evidence type="ECO:0000256" key="6">
    <source>
        <dbReference type="ARBA" id="ARBA00022833"/>
    </source>
</evidence>
<comment type="domain">
    <text evidence="12">IleRS has two distinct active sites: one for aminoacylation and one for editing. The misactivated valine is translocated from the active site to the editing site, which sterically excludes the correctly activated isoleucine. The single editing site contains two valyl binding pockets, one specific for each substrate (Val-AMP or Val-tRNA(Ile)).</text>
</comment>
<dbReference type="InterPro" id="IPR009080">
    <property type="entry name" value="tRNAsynth_Ia_anticodon-bd"/>
</dbReference>
<dbReference type="EMBL" id="FNAQ01000003">
    <property type="protein sequence ID" value="SDE04987.1"/>
    <property type="molecule type" value="Genomic_DNA"/>
</dbReference>
<dbReference type="InterPro" id="IPR033708">
    <property type="entry name" value="Anticodon_Ile_BEm"/>
</dbReference>
<evidence type="ECO:0000259" key="14">
    <source>
        <dbReference type="Pfam" id="PF00133"/>
    </source>
</evidence>
<feature type="binding site" evidence="12">
    <location>
        <position position="900"/>
    </location>
    <ligand>
        <name>Zn(2+)</name>
        <dbReference type="ChEBI" id="CHEBI:29105"/>
    </ligand>
</feature>
<dbReference type="InterPro" id="IPR013155">
    <property type="entry name" value="M/V/L/I-tRNA-synth_anticd-bd"/>
</dbReference>
<dbReference type="AlphaFoldDB" id="A0A1G6ZRY5"/>
<feature type="domain" description="Aminoacyl-tRNA synthetase class Ia" evidence="14">
    <location>
        <begin position="27"/>
        <end position="642"/>
    </location>
</feature>
<evidence type="ECO:0000256" key="8">
    <source>
        <dbReference type="ARBA" id="ARBA00022917"/>
    </source>
</evidence>
<accession>A0A1G6ZRY5</accession>
<comment type="similarity">
    <text evidence="1 12">Belongs to the class-I aminoacyl-tRNA synthetase family. IleS type 1 subfamily.</text>
</comment>
<dbReference type="GO" id="GO:0004822">
    <property type="term" value="F:isoleucine-tRNA ligase activity"/>
    <property type="evidence" value="ECO:0007669"/>
    <property type="project" value="UniProtKB-UniRule"/>
</dbReference>
<comment type="subcellular location">
    <subcellularLocation>
        <location evidence="12">Cytoplasm</location>
    </subcellularLocation>
</comment>
<dbReference type="GO" id="GO:0002161">
    <property type="term" value="F:aminoacyl-tRNA deacylase activity"/>
    <property type="evidence" value="ECO:0007669"/>
    <property type="project" value="InterPro"/>
</dbReference>
<dbReference type="Pfam" id="PF08264">
    <property type="entry name" value="Anticodon_1"/>
    <property type="match status" value="1"/>
</dbReference>
<dbReference type="InterPro" id="IPR002300">
    <property type="entry name" value="aa-tRNA-synth_Ia"/>
</dbReference>
<dbReference type="InterPro" id="IPR010663">
    <property type="entry name" value="Znf_FPG/IleRS"/>
</dbReference>
<dbReference type="SUPFAM" id="SSF50677">
    <property type="entry name" value="ValRS/IleRS/LeuRS editing domain"/>
    <property type="match status" value="1"/>
</dbReference>
<evidence type="ECO:0000259" key="15">
    <source>
        <dbReference type="Pfam" id="PF06827"/>
    </source>
</evidence>
<dbReference type="OrthoDB" id="9810365at2"/>
<dbReference type="InterPro" id="IPR050081">
    <property type="entry name" value="Ile-tRNA_ligase"/>
</dbReference>
<dbReference type="Proteomes" id="UP000243205">
    <property type="component" value="Unassembled WGS sequence"/>
</dbReference>
<feature type="region of interest" description="Disordered" evidence="13">
    <location>
        <begin position="1"/>
        <end position="21"/>
    </location>
</feature>
<dbReference type="Pfam" id="PF00133">
    <property type="entry name" value="tRNA-synt_1"/>
    <property type="match status" value="1"/>
</dbReference>
<keyword evidence="18" id="KW-1185">Reference proteome</keyword>
<evidence type="ECO:0000256" key="9">
    <source>
        <dbReference type="ARBA" id="ARBA00023146"/>
    </source>
</evidence>
<gene>
    <name evidence="12" type="primary">ileS</name>
    <name evidence="17" type="ORF">SAMN05661003_10386</name>
</gene>
<comment type="catalytic activity">
    <reaction evidence="11 12">
        <text>tRNA(Ile) + L-isoleucine + ATP = L-isoleucyl-tRNA(Ile) + AMP + diphosphate</text>
        <dbReference type="Rhea" id="RHEA:11060"/>
        <dbReference type="Rhea" id="RHEA-COMP:9666"/>
        <dbReference type="Rhea" id="RHEA-COMP:9695"/>
        <dbReference type="ChEBI" id="CHEBI:30616"/>
        <dbReference type="ChEBI" id="CHEBI:33019"/>
        <dbReference type="ChEBI" id="CHEBI:58045"/>
        <dbReference type="ChEBI" id="CHEBI:78442"/>
        <dbReference type="ChEBI" id="CHEBI:78528"/>
        <dbReference type="ChEBI" id="CHEBI:456215"/>
        <dbReference type="EC" id="6.1.1.5"/>
    </reaction>
</comment>
<dbReference type="PANTHER" id="PTHR42765">
    <property type="entry name" value="SOLEUCYL-TRNA SYNTHETASE"/>
    <property type="match status" value="1"/>
</dbReference>
<comment type="cofactor">
    <cofactor evidence="12">
        <name>Zn(2+)</name>
        <dbReference type="ChEBI" id="CHEBI:29105"/>
    </cofactor>
    <text evidence="12">Binds 1 zinc ion per subunit.</text>
</comment>
<keyword evidence="9 12" id="KW-0030">Aminoacyl-tRNA synthetase</keyword>
<dbReference type="Gene3D" id="1.10.730.20">
    <property type="match status" value="1"/>
</dbReference>
<evidence type="ECO:0000256" key="3">
    <source>
        <dbReference type="ARBA" id="ARBA00022598"/>
    </source>
</evidence>
<dbReference type="InterPro" id="IPR014729">
    <property type="entry name" value="Rossmann-like_a/b/a_fold"/>
</dbReference>
<evidence type="ECO:0000256" key="13">
    <source>
        <dbReference type="SAM" id="MobiDB-lite"/>
    </source>
</evidence>
<dbReference type="NCBIfam" id="TIGR00392">
    <property type="entry name" value="ileS"/>
    <property type="match status" value="1"/>
</dbReference>
<dbReference type="CDD" id="cd07960">
    <property type="entry name" value="Anticodon_Ia_Ile_BEm"/>
    <property type="match status" value="1"/>
</dbReference>
<feature type="binding site" evidence="12">
    <location>
        <position position="562"/>
    </location>
    <ligand>
        <name>L-isoleucyl-5'-AMP</name>
        <dbReference type="ChEBI" id="CHEBI:178002"/>
    </ligand>
</feature>
<dbReference type="GO" id="GO:0008270">
    <property type="term" value="F:zinc ion binding"/>
    <property type="evidence" value="ECO:0007669"/>
    <property type="project" value="UniProtKB-UniRule"/>
</dbReference>
<dbReference type="PRINTS" id="PR00984">
    <property type="entry name" value="TRNASYNTHILE"/>
</dbReference>
<evidence type="ECO:0000256" key="7">
    <source>
        <dbReference type="ARBA" id="ARBA00022840"/>
    </source>
</evidence>
<evidence type="ECO:0000313" key="17">
    <source>
        <dbReference type="EMBL" id="SDE04987.1"/>
    </source>
</evidence>
<dbReference type="Pfam" id="PF06827">
    <property type="entry name" value="zf-FPG_IleRS"/>
    <property type="match status" value="1"/>
</dbReference>
<keyword evidence="2 12" id="KW-0963">Cytoplasm</keyword>
<keyword evidence="7 12" id="KW-0067">ATP-binding</keyword>
<dbReference type="Gene3D" id="3.40.50.620">
    <property type="entry name" value="HUPs"/>
    <property type="match status" value="2"/>
</dbReference>
<comment type="function">
    <text evidence="10 12">Catalyzes the attachment of isoleucine to tRNA(Ile). As IleRS can inadvertently accommodate and process structurally similar amino acids such as valine, to avoid such errors it has two additional distinct tRNA(Ile)-dependent editing activities. One activity is designated as 'pretransfer' editing and involves the hydrolysis of activated Val-AMP. The other activity is designated 'posttransfer' editing and involves deacylation of mischarged Val-tRNA(Ile).</text>
</comment>
<dbReference type="FunFam" id="3.40.50.620:FF:000042">
    <property type="entry name" value="Isoleucine--tRNA ligase"/>
    <property type="match status" value="1"/>
</dbReference>
<dbReference type="InterPro" id="IPR009008">
    <property type="entry name" value="Val/Leu/Ile-tRNA-synth_edit"/>
</dbReference>
<evidence type="ECO:0000256" key="5">
    <source>
        <dbReference type="ARBA" id="ARBA00022741"/>
    </source>
</evidence>
<dbReference type="GO" id="GO:0000049">
    <property type="term" value="F:tRNA binding"/>
    <property type="evidence" value="ECO:0007669"/>
    <property type="project" value="InterPro"/>
</dbReference>
<sequence length="930" mass="105158">MDYKNTLNLPQTDFPMRGNLPQREPEMLRHWQETGLEEQIRQAGTGKPRFVLHDGPPYANGHTHIGHALNKILKDIILKSRRMQGFDVPYVPGWDCHGLPIELMVDKQLGSKKRDLSVVDIRRACRAYAREWVQIQADEFRRLGVLGQWDQPYLTMHDSYEAATARELARFAERGGLYKGKKPVHWCSSCVTALAEAEVEYADHRSPSIFVAFPYVDELPAELNALAGRDLAFVIWTTTPWTIPANLAVCLNPELDYVAVEMADDHRLLVFAEGLYQTVLQQLGRSGQVRASFKGTLFEKRRCRHPFYDRDSLIILGDHVTLDAGTGCVHTAPGHGQDDYTVGLQYGLDIYNPVDDYGRYRDEVELFGGMKLEQANEAVCTKLSEVGALLQQSAISHSYPHCWRCKKPVIFRATAQWFISMEKNDLRQQALQQIDQVRWIPTWGRERIHGMIEKRPDWCVSRQRNWGVPITVFYCDKCGEALCDGPLMHRIADLFENGGSDQWYEKSVAELLPADTRCGACGHDAFRKETDILDVWFDSGVSHAAVLEQRAELGSPADLYLEGSDQHRGWFHSSLLAAVGTRGVAPYKAVLTHGFVVDGQGRKMSKSQGNVVAPEVVIKKYGAEVLRLWVAAQDYQDDIRISEEILQRLSDAYRRIRNTARYILGNLHDFDPARDSMADSDLVELDRWALAQLEQLVERVERAYNDYQFHVLYHAVHNFCSVELSAIYLDILKDRLYTAPPASRERRSAQTAMYRILDALTRLIAPVLSFTADEIWRELPGERETSVHLANLPRFDNRLHDAALEETYERLWAVRSEVARQLERARDRKLIGNSLEACVKLAATGATAELLQRYAAELPTLLIVSQTELVDQLEAGEAAQQVAGLRIAVERAAGEKCERCWNYSTAIGSDSNHPTLCPRCVAALRAGAGA</sequence>
<dbReference type="STRING" id="57664.SAMN05661003_10386"/>
<dbReference type="Gene3D" id="1.10.10.830">
    <property type="entry name" value="Ile-tRNA synthetase CP2 domain-like"/>
    <property type="match status" value="1"/>
</dbReference>
<dbReference type="EC" id="6.1.1.5" evidence="12"/>
<keyword evidence="4 12" id="KW-0479">Metal-binding</keyword>
<evidence type="ECO:0000256" key="11">
    <source>
        <dbReference type="ARBA" id="ARBA00048359"/>
    </source>
</evidence>
<evidence type="ECO:0000313" key="18">
    <source>
        <dbReference type="Proteomes" id="UP000243205"/>
    </source>
</evidence>
<evidence type="ECO:0000256" key="12">
    <source>
        <dbReference type="HAMAP-Rule" id="MF_02002"/>
    </source>
</evidence>
<evidence type="ECO:0000259" key="16">
    <source>
        <dbReference type="Pfam" id="PF08264"/>
    </source>
</evidence>
<dbReference type="SUPFAM" id="SSF47323">
    <property type="entry name" value="Anticodon-binding domain of a subclass of class I aminoacyl-tRNA synthetases"/>
    <property type="match status" value="1"/>
</dbReference>
<feature type="short sequence motif" description="'KMSKS' region" evidence="12">
    <location>
        <begin position="603"/>
        <end position="607"/>
    </location>
</feature>